<accession>A0ACC3BJ21</accession>
<proteinExistence type="predicted"/>
<reference evidence="1" key="1">
    <citation type="submission" date="2019-11" db="EMBL/GenBank/DDBJ databases">
        <title>Nori genome reveals adaptations in red seaweeds to the harsh intertidal environment.</title>
        <authorList>
            <person name="Wang D."/>
            <person name="Mao Y."/>
        </authorList>
    </citation>
    <scope>NUCLEOTIDE SEQUENCE</scope>
    <source>
        <tissue evidence="1">Gametophyte</tissue>
    </source>
</reference>
<gene>
    <name evidence="1" type="ORF">I4F81_000554</name>
</gene>
<sequence length="98" mass="10476">MFAFSRALSVTARQAPAGAVLGRRAASSSSSSSPRLPFEKPLFDSPLLDRAREETKTAHKIEMYTNILIIGLVASVTARVGYYAVNGKPSGADPLPRL</sequence>
<dbReference type="EMBL" id="CM020618">
    <property type="protein sequence ID" value="KAK1857940.1"/>
    <property type="molecule type" value="Genomic_DNA"/>
</dbReference>
<organism evidence="1 2">
    <name type="scientific">Pyropia yezoensis</name>
    <name type="common">Susabi-nori</name>
    <name type="synonym">Porphyra yezoensis</name>
    <dbReference type="NCBI Taxonomy" id="2788"/>
    <lineage>
        <taxon>Eukaryota</taxon>
        <taxon>Rhodophyta</taxon>
        <taxon>Bangiophyceae</taxon>
        <taxon>Bangiales</taxon>
        <taxon>Bangiaceae</taxon>
        <taxon>Pyropia</taxon>
    </lineage>
</organism>
<comment type="caution">
    <text evidence="1">The sequence shown here is derived from an EMBL/GenBank/DDBJ whole genome shotgun (WGS) entry which is preliminary data.</text>
</comment>
<evidence type="ECO:0000313" key="2">
    <source>
        <dbReference type="Proteomes" id="UP000798662"/>
    </source>
</evidence>
<protein>
    <submittedName>
        <fullName evidence="1">Uncharacterized protein</fullName>
    </submittedName>
</protein>
<dbReference type="Proteomes" id="UP000798662">
    <property type="component" value="Chromosome 1"/>
</dbReference>
<name>A0ACC3BJ21_PYRYE</name>
<evidence type="ECO:0000313" key="1">
    <source>
        <dbReference type="EMBL" id="KAK1857940.1"/>
    </source>
</evidence>
<keyword evidence="2" id="KW-1185">Reference proteome</keyword>